<dbReference type="AlphaFoldDB" id="A0A6P2C230"/>
<keyword evidence="4 8" id="KW-0479">Metal-binding</keyword>
<feature type="binding site" evidence="8">
    <location>
        <position position="68"/>
    </location>
    <ligand>
        <name>Zn(2+)</name>
        <dbReference type="ChEBI" id="CHEBI:29105"/>
        <label>2</label>
        <note>catalytic</note>
    </ligand>
</feature>
<evidence type="ECO:0000259" key="10">
    <source>
        <dbReference type="Pfam" id="PF12706"/>
    </source>
</evidence>
<evidence type="ECO:0000256" key="6">
    <source>
        <dbReference type="ARBA" id="ARBA00022801"/>
    </source>
</evidence>
<name>A0A6P2C230_9ACTN</name>
<keyword evidence="5 8" id="KW-0255">Endonuclease</keyword>
<dbReference type="HAMAP" id="MF_01818">
    <property type="entry name" value="RNase_Z_BN"/>
    <property type="match status" value="1"/>
</dbReference>
<keyword evidence="2 8" id="KW-0819">tRNA processing</keyword>
<gene>
    <name evidence="8" type="primary">rnz</name>
    <name evidence="11" type="ORF">EAS64_19405</name>
</gene>
<comment type="cofactor">
    <cofactor evidence="8">
        <name>Zn(2+)</name>
        <dbReference type="ChEBI" id="CHEBI:29105"/>
    </cofactor>
    <text evidence="8">Binds 2 Zn(2+) ions.</text>
</comment>
<feature type="binding site" evidence="8">
    <location>
        <position position="67"/>
    </location>
    <ligand>
        <name>Zn(2+)</name>
        <dbReference type="ChEBI" id="CHEBI:29105"/>
        <label>2</label>
        <note>catalytic</note>
    </ligand>
</feature>
<dbReference type="CDD" id="cd07717">
    <property type="entry name" value="RNaseZ_ZiPD-like_MBL-fold"/>
    <property type="match status" value="1"/>
</dbReference>
<comment type="subunit">
    <text evidence="1 8">Homodimer.</text>
</comment>
<feature type="domain" description="Metallo-beta-lactamase" evidence="9">
    <location>
        <begin position="20"/>
        <end position="116"/>
    </location>
</feature>
<feature type="binding site" evidence="8">
    <location>
        <position position="63"/>
    </location>
    <ligand>
        <name>Zn(2+)</name>
        <dbReference type="ChEBI" id="CHEBI:29105"/>
        <label>1</label>
        <note>catalytic</note>
    </ligand>
</feature>
<feature type="binding site" evidence="8">
    <location>
        <position position="209"/>
    </location>
    <ligand>
        <name>Zn(2+)</name>
        <dbReference type="ChEBI" id="CHEBI:29105"/>
        <label>1</label>
        <note>catalytic</note>
    </ligand>
</feature>
<keyword evidence="7 8" id="KW-0862">Zinc</keyword>
<organism evidence="11 12">
    <name type="scientific">Trebonia kvetii</name>
    <dbReference type="NCBI Taxonomy" id="2480626"/>
    <lineage>
        <taxon>Bacteria</taxon>
        <taxon>Bacillati</taxon>
        <taxon>Actinomycetota</taxon>
        <taxon>Actinomycetes</taxon>
        <taxon>Streptosporangiales</taxon>
        <taxon>Treboniaceae</taxon>
        <taxon>Trebonia</taxon>
    </lineage>
</organism>
<comment type="catalytic activity">
    <reaction evidence="8">
        <text>Endonucleolytic cleavage of RNA, removing extra 3' nucleotides from tRNA precursor, generating 3' termini of tRNAs. A 3'-hydroxy group is left at the tRNA terminus and a 5'-phosphoryl group is left at the trailer molecule.</text>
        <dbReference type="EC" id="3.1.26.11"/>
    </reaction>
</comment>
<feature type="binding site" evidence="8">
    <location>
        <position position="209"/>
    </location>
    <ligand>
        <name>Zn(2+)</name>
        <dbReference type="ChEBI" id="CHEBI:29105"/>
        <label>2</label>
        <note>catalytic</note>
    </ligand>
</feature>
<evidence type="ECO:0000256" key="1">
    <source>
        <dbReference type="ARBA" id="ARBA00011738"/>
    </source>
</evidence>
<feature type="domain" description="Metallo-beta-lactamase" evidence="10">
    <location>
        <begin position="197"/>
        <end position="268"/>
    </location>
</feature>
<reference evidence="11 12" key="1">
    <citation type="submission" date="2018-11" db="EMBL/GenBank/DDBJ databases">
        <title>Trebonia kvetii gen.nov., sp.nov., a novel acidophilic actinobacterium, and proposal of the new actinobacterial family Treboniaceae fam. nov.</title>
        <authorList>
            <person name="Rapoport D."/>
            <person name="Sagova-Mareckova M."/>
            <person name="Sedlacek I."/>
            <person name="Provaznik J."/>
            <person name="Kralova S."/>
            <person name="Pavlinic D."/>
            <person name="Benes V."/>
            <person name="Kopecky J."/>
        </authorList>
    </citation>
    <scope>NUCLEOTIDE SEQUENCE [LARGE SCALE GENOMIC DNA]</scope>
    <source>
        <strain evidence="11 12">15Tr583</strain>
    </source>
</reference>
<dbReference type="InterPro" id="IPR036866">
    <property type="entry name" value="RibonucZ/Hydroxyglut_hydro"/>
</dbReference>
<evidence type="ECO:0000256" key="4">
    <source>
        <dbReference type="ARBA" id="ARBA00022723"/>
    </source>
</evidence>
<feature type="active site" description="Proton acceptor" evidence="8">
    <location>
        <position position="67"/>
    </location>
</feature>
<dbReference type="EC" id="3.1.26.11" evidence="8"/>
<dbReference type="Proteomes" id="UP000460272">
    <property type="component" value="Unassembled WGS sequence"/>
</dbReference>
<protein>
    <recommendedName>
        <fullName evidence="8">Ribonuclease Z</fullName>
        <shortName evidence="8">RNase Z</shortName>
        <ecNumber evidence="8">3.1.26.11</ecNumber>
    </recommendedName>
    <alternativeName>
        <fullName evidence="8">tRNA 3 endonuclease</fullName>
    </alternativeName>
    <alternativeName>
        <fullName evidence="8">tRNase Z</fullName>
    </alternativeName>
</protein>
<evidence type="ECO:0000313" key="12">
    <source>
        <dbReference type="Proteomes" id="UP000460272"/>
    </source>
</evidence>
<proteinExistence type="inferred from homology"/>
<comment type="function">
    <text evidence="8">Zinc phosphodiesterase, which displays some tRNA 3'-processing endonuclease activity. Probably involved in tRNA maturation, by removing a 3'-trailer from precursor tRNA.</text>
</comment>
<dbReference type="Pfam" id="PF12706">
    <property type="entry name" value="Lactamase_B_2"/>
    <property type="match status" value="1"/>
</dbReference>
<accession>A0A6P2C230</accession>
<dbReference type="PANTHER" id="PTHR46018">
    <property type="entry name" value="ZINC PHOSPHODIESTERASE ELAC PROTEIN 1"/>
    <property type="match status" value="1"/>
</dbReference>
<comment type="similarity">
    <text evidence="8">Belongs to the RNase Z family.</text>
</comment>
<keyword evidence="12" id="KW-1185">Reference proteome</keyword>
<dbReference type="NCBIfam" id="NF000805">
    <property type="entry name" value="PRK00055.2-3"/>
    <property type="match status" value="1"/>
</dbReference>
<keyword evidence="3 8" id="KW-0540">Nuclease</keyword>
<dbReference type="GO" id="GO:0042781">
    <property type="term" value="F:3'-tRNA processing endoribonuclease activity"/>
    <property type="evidence" value="ECO:0007669"/>
    <property type="project" value="UniProtKB-UniRule"/>
</dbReference>
<dbReference type="Pfam" id="PF00753">
    <property type="entry name" value="Lactamase_B"/>
    <property type="match status" value="1"/>
</dbReference>
<sequence length="306" mass="33087">MSNRDLVVLGTASQAPTRTRNHNGYFLRWDDEGLLFDPGEGTQRQMLFAGVTAHQVTRVCVTHFHGDHCLGLPGVLQRMALDRVTGTVEVAYPASGADIFDRIRKLSLFHDTLSLRERPVPEAGGVLADGPAFRLEARPLSHRVPAVGYRLSEPDGIRMLPAELAARGITGPDIGRLQRDGMIEQNGSRFHLADVSVPRRGQKFAFIMDTRLCDAAFELAADADLLVCESTFADADAGLAEDYGHLTAGQAGRIAAAAGARRLVLTHFSQRYADAALPQLLRDAAAVYDGDIVLAAGLDRIAVPPR</sequence>
<dbReference type="InterPro" id="IPR013471">
    <property type="entry name" value="RNase_Z/BN"/>
</dbReference>
<feature type="binding site" evidence="8">
    <location>
        <position position="267"/>
    </location>
    <ligand>
        <name>Zn(2+)</name>
        <dbReference type="ChEBI" id="CHEBI:29105"/>
        <label>2</label>
        <note>catalytic</note>
    </ligand>
</feature>
<dbReference type="InterPro" id="IPR001279">
    <property type="entry name" value="Metallo-B-lactamas"/>
</dbReference>
<dbReference type="OrthoDB" id="9800940at2"/>
<evidence type="ECO:0000256" key="2">
    <source>
        <dbReference type="ARBA" id="ARBA00022694"/>
    </source>
</evidence>
<dbReference type="Gene3D" id="3.60.15.10">
    <property type="entry name" value="Ribonuclease Z/Hydroxyacylglutathione hydrolase-like"/>
    <property type="match status" value="1"/>
</dbReference>
<dbReference type="EMBL" id="RPFW01000003">
    <property type="protein sequence ID" value="TVZ04526.1"/>
    <property type="molecule type" value="Genomic_DNA"/>
</dbReference>
<dbReference type="RefSeq" id="WP_145854571.1">
    <property type="nucleotide sequence ID" value="NZ_RPFW01000003.1"/>
</dbReference>
<dbReference type="PANTHER" id="PTHR46018:SF2">
    <property type="entry name" value="ZINC PHOSPHODIESTERASE ELAC PROTEIN 1"/>
    <property type="match status" value="1"/>
</dbReference>
<dbReference type="SUPFAM" id="SSF56281">
    <property type="entry name" value="Metallo-hydrolase/oxidoreductase"/>
    <property type="match status" value="1"/>
</dbReference>
<evidence type="ECO:0000256" key="5">
    <source>
        <dbReference type="ARBA" id="ARBA00022759"/>
    </source>
</evidence>
<feature type="binding site" evidence="8">
    <location>
        <position position="142"/>
    </location>
    <ligand>
        <name>Zn(2+)</name>
        <dbReference type="ChEBI" id="CHEBI:29105"/>
        <label>1</label>
        <note>catalytic</note>
    </ligand>
</feature>
<comment type="caution">
    <text evidence="11">The sequence shown here is derived from an EMBL/GenBank/DDBJ whole genome shotgun (WGS) entry which is preliminary data.</text>
</comment>
<feature type="binding site" evidence="8">
    <location>
        <position position="65"/>
    </location>
    <ligand>
        <name>Zn(2+)</name>
        <dbReference type="ChEBI" id="CHEBI:29105"/>
        <label>1</label>
        <note>catalytic</note>
    </ligand>
</feature>
<evidence type="ECO:0000259" key="9">
    <source>
        <dbReference type="Pfam" id="PF00753"/>
    </source>
</evidence>
<evidence type="ECO:0000256" key="3">
    <source>
        <dbReference type="ARBA" id="ARBA00022722"/>
    </source>
</evidence>
<dbReference type="GO" id="GO:0008270">
    <property type="term" value="F:zinc ion binding"/>
    <property type="evidence" value="ECO:0007669"/>
    <property type="project" value="UniProtKB-UniRule"/>
</dbReference>
<keyword evidence="6 8" id="KW-0378">Hydrolase</keyword>
<evidence type="ECO:0000256" key="7">
    <source>
        <dbReference type="ARBA" id="ARBA00022833"/>
    </source>
</evidence>
<evidence type="ECO:0000256" key="8">
    <source>
        <dbReference type="HAMAP-Rule" id="MF_01818"/>
    </source>
</evidence>
<evidence type="ECO:0000313" key="11">
    <source>
        <dbReference type="EMBL" id="TVZ04526.1"/>
    </source>
</evidence>